<dbReference type="PATRIC" id="fig|1232683.4.peg.1069"/>
<dbReference type="STRING" id="1232683.ADIMK_1079"/>
<gene>
    <name evidence="9" type="ORF">ADIMK_1079</name>
</gene>
<proteinExistence type="predicted"/>
<dbReference type="eggNOG" id="COG2814">
    <property type="taxonomic scope" value="Bacteria"/>
</dbReference>
<keyword evidence="10" id="KW-1185">Reference proteome</keyword>
<evidence type="ECO:0000256" key="6">
    <source>
        <dbReference type="ARBA" id="ARBA00023136"/>
    </source>
</evidence>
<keyword evidence="2" id="KW-0813">Transport</keyword>
<evidence type="ECO:0000256" key="1">
    <source>
        <dbReference type="ARBA" id="ARBA00004651"/>
    </source>
</evidence>
<dbReference type="Pfam" id="PF07690">
    <property type="entry name" value="MFS_1"/>
    <property type="match status" value="1"/>
</dbReference>
<dbReference type="Gene3D" id="1.20.1250.20">
    <property type="entry name" value="MFS general substrate transporter like domains"/>
    <property type="match status" value="2"/>
</dbReference>
<feature type="transmembrane region" description="Helical" evidence="8">
    <location>
        <begin position="290"/>
        <end position="311"/>
    </location>
</feature>
<feature type="compositionally biased region" description="Pro residues" evidence="7">
    <location>
        <begin position="486"/>
        <end position="495"/>
    </location>
</feature>
<dbReference type="PANTHER" id="PTHR23521">
    <property type="entry name" value="TRANSPORTER MFS SUPERFAMILY"/>
    <property type="match status" value="1"/>
</dbReference>
<feature type="transmembrane region" description="Helical" evidence="8">
    <location>
        <begin position="354"/>
        <end position="371"/>
    </location>
</feature>
<dbReference type="CDD" id="cd17477">
    <property type="entry name" value="MFS_YcaD_like"/>
    <property type="match status" value="1"/>
</dbReference>
<feature type="transmembrane region" description="Helical" evidence="8">
    <location>
        <begin position="42"/>
        <end position="61"/>
    </location>
</feature>
<dbReference type="OrthoDB" id="9810614at2"/>
<accession>A0A081G1H1</accession>
<keyword evidence="6 8" id="KW-0472">Membrane</keyword>
<evidence type="ECO:0000313" key="9">
    <source>
        <dbReference type="EMBL" id="KEA64626.1"/>
    </source>
</evidence>
<keyword evidence="3" id="KW-1003">Cell membrane</keyword>
<evidence type="ECO:0000256" key="4">
    <source>
        <dbReference type="ARBA" id="ARBA00022692"/>
    </source>
</evidence>
<feature type="transmembrane region" description="Helical" evidence="8">
    <location>
        <begin position="73"/>
        <end position="91"/>
    </location>
</feature>
<keyword evidence="4 8" id="KW-0812">Transmembrane</keyword>
<dbReference type="SUPFAM" id="SSF103473">
    <property type="entry name" value="MFS general substrate transporter"/>
    <property type="match status" value="1"/>
</dbReference>
<feature type="region of interest" description="Disordered" evidence="7">
    <location>
        <begin position="457"/>
        <end position="495"/>
    </location>
</feature>
<protein>
    <submittedName>
        <fullName evidence="9">Transporter, Major facilitator superfamily</fullName>
    </submittedName>
</protein>
<dbReference type="GO" id="GO:0005886">
    <property type="term" value="C:plasma membrane"/>
    <property type="evidence" value="ECO:0007669"/>
    <property type="project" value="UniProtKB-SubCell"/>
</dbReference>
<feature type="transmembrane region" description="Helical" evidence="8">
    <location>
        <begin position="199"/>
        <end position="220"/>
    </location>
</feature>
<feature type="transmembrane region" description="Helical" evidence="8">
    <location>
        <begin position="97"/>
        <end position="119"/>
    </location>
</feature>
<dbReference type="GO" id="GO:0022857">
    <property type="term" value="F:transmembrane transporter activity"/>
    <property type="evidence" value="ECO:0007669"/>
    <property type="project" value="InterPro"/>
</dbReference>
<keyword evidence="5 8" id="KW-1133">Transmembrane helix</keyword>
<evidence type="ECO:0000256" key="8">
    <source>
        <dbReference type="SAM" id="Phobius"/>
    </source>
</evidence>
<evidence type="ECO:0000256" key="7">
    <source>
        <dbReference type="SAM" id="MobiDB-lite"/>
    </source>
</evidence>
<dbReference type="InterPro" id="IPR036259">
    <property type="entry name" value="MFS_trans_sf"/>
</dbReference>
<feature type="transmembrane region" description="Helical" evidence="8">
    <location>
        <begin position="131"/>
        <end position="152"/>
    </location>
</feature>
<evidence type="ECO:0000256" key="3">
    <source>
        <dbReference type="ARBA" id="ARBA00022475"/>
    </source>
</evidence>
<dbReference type="Proteomes" id="UP000028252">
    <property type="component" value="Unassembled WGS sequence"/>
</dbReference>
<dbReference type="PANTHER" id="PTHR23521:SF2">
    <property type="entry name" value="TRANSPORTER MFS SUPERFAMILY"/>
    <property type="match status" value="1"/>
</dbReference>
<organism evidence="9 10">
    <name type="scientific">Marinobacterium lacunae</name>
    <dbReference type="NCBI Taxonomy" id="1232683"/>
    <lineage>
        <taxon>Bacteria</taxon>
        <taxon>Pseudomonadati</taxon>
        <taxon>Pseudomonadota</taxon>
        <taxon>Gammaproteobacteria</taxon>
        <taxon>Oceanospirillales</taxon>
        <taxon>Oceanospirillaceae</taxon>
        <taxon>Marinobacterium</taxon>
    </lineage>
</organism>
<feature type="transmembrane region" description="Helical" evidence="8">
    <location>
        <begin position="265"/>
        <end position="284"/>
    </location>
</feature>
<dbReference type="InterPro" id="IPR047200">
    <property type="entry name" value="MFS_YcaD-like"/>
</dbReference>
<comment type="subcellular location">
    <subcellularLocation>
        <location evidence="1">Cell membrane</location>
        <topology evidence="1">Multi-pass membrane protein</topology>
    </subcellularLocation>
</comment>
<dbReference type="RefSeq" id="WP_051692505.1">
    <property type="nucleotide sequence ID" value="NZ_JMQN01000015.1"/>
</dbReference>
<feature type="transmembrane region" description="Helical" evidence="8">
    <location>
        <begin position="158"/>
        <end position="178"/>
    </location>
</feature>
<evidence type="ECO:0000256" key="2">
    <source>
        <dbReference type="ARBA" id="ARBA00022448"/>
    </source>
</evidence>
<dbReference type="AlphaFoldDB" id="A0A081G1H1"/>
<feature type="compositionally biased region" description="Basic and acidic residues" evidence="7">
    <location>
        <begin position="457"/>
        <end position="467"/>
    </location>
</feature>
<dbReference type="EMBL" id="JMQN01000015">
    <property type="protein sequence ID" value="KEA64626.1"/>
    <property type="molecule type" value="Genomic_DNA"/>
</dbReference>
<sequence length="495" mass="53043">MRLIIISLSALFISLMLMNAGNAFLLTYLGIRLGAEGVPPTQVGFVMVCYSIGFVIGSHWCTNLVAKVGHIRTFAALTSLTAMASISYPLLESVYFWAILRFVGGITAAGLFVIIESWFGAVANNNNRATLFALYQIAAYGASTSAQLTVGYTDPLSAVPFTGAGLVLLAAIIPLSLSRMQSPVIEQGAKMSLLSLYREAPLGLTCAFTAGILLGAYYALVPLFGSLTAMTVKQVSQLMTVSVLMAVLLAWPIGWICDRIQRSKVLLVVLLVAAMLSSAVSMTVEMAFTIRLFVTAVLLGLMSLVYSLGVALANDRIDSSARVAASSALMLSYGAGSIIGPISGSMLMEAFRPSAMFIGFATLLVALALYVRYRQNRMPPLPITAQEQYVASMPESQLSNEFDPRYEVEGESNIEDIFPDEWVDAWGDDAKKENEPEPAAVSAGIEVGGEMIGMEVHPFEDIKELSAHDQSAPTHDAEPAKEEETSPPPPEKPAP</sequence>
<comment type="caution">
    <text evidence="9">The sequence shown here is derived from an EMBL/GenBank/DDBJ whole genome shotgun (WGS) entry which is preliminary data.</text>
</comment>
<feature type="transmembrane region" description="Helical" evidence="8">
    <location>
        <begin position="323"/>
        <end position="342"/>
    </location>
</feature>
<feature type="transmembrane region" description="Helical" evidence="8">
    <location>
        <begin position="235"/>
        <end position="253"/>
    </location>
</feature>
<reference evidence="9 10" key="1">
    <citation type="submission" date="2014-04" db="EMBL/GenBank/DDBJ databases">
        <title>Marinobacterium kochiensis sp. nov., isolated from sediment sample collected from Kochi backwaters in Kerala, India.</title>
        <authorList>
            <person name="Singh A."/>
            <person name="Pinnaka A.K."/>
        </authorList>
    </citation>
    <scope>NUCLEOTIDE SEQUENCE [LARGE SCALE GENOMIC DNA]</scope>
    <source>
        <strain evidence="9 10">AK27</strain>
    </source>
</reference>
<evidence type="ECO:0000313" key="10">
    <source>
        <dbReference type="Proteomes" id="UP000028252"/>
    </source>
</evidence>
<evidence type="ECO:0000256" key="5">
    <source>
        <dbReference type="ARBA" id="ARBA00022989"/>
    </source>
</evidence>
<dbReference type="InterPro" id="IPR011701">
    <property type="entry name" value="MFS"/>
</dbReference>
<name>A0A081G1H1_9GAMM</name>
<feature type="compositionally biased region" description="Basic and acidic residues" evidence="7">
    <location>
        <begin position="475"/>
        <end position="484"/>
    </location>
</feature>